<name>A0A0F9CYV6_9ZZZZ</name>
<dbReference type="AlphaFoldDB" id="A0A0F9CYV6"/>
<organism evidence="2">
    <name type="scientific">marine sediment metagenome</name>
    <dbReference type="NCBI Taxonomy" id="412755"/>
    <lineage>
        <taxon>unclassified sequences</taxon>
        <taxon>metagenomes</taxon>
        <taxon>ecological metagenomes</taxon>
    </lineage>
</organism>
<accession>A0A0F9CYV6</accession>
<gene>
    <name evidence="2" type="ORF">LCGC14_2265000</name>
</gene>
<sequence>MTMLAETTWAEVAHYAVTCGLVAWFSLVGLLTAVLYVVTSVCQLVGREMAAWEKRDAK</sequence>
<keyword evidence="1" id="KW-0812">Transmembrane</keyword>
<protein>
    <submittedName>
        <fullName evidence="2">Uncharacterized protein</fullName>
    </submittedName>
</protein>
<reference evidence="2" key="1">
    <citation type="journal article" date="2015" name="Nature">
        <title>Complex archaea that bridge the gap between prokaryotes and eukaryotes.</title>
        <authorList>
            <person name="Spang A."/>
            <person name="Saw J.H."/>
            <person name="Jorgensen S.L."/>
            <person name="Zaremba-Niedzwiedzka K."/>
            <person name="Martijn J."/>
            <person name="Lind A.E."/>
            <person name="van Eijk R."/>
            <person name="Schleper C."/>
            <person name="Guy L."/>
            <person name="Ettema T.J."/>
        </authorList>
    </citation>
    <scope>NUCLEOTIDE SEQUENCE</scope>
</reference>
<evidence type="ECO:0000256" key="1">
    <source>
        <dbReference type="SAM" id="Phobius"/>
    </source>
</evidence>
<dbReference type="EMBL" id="LAZR01031185">
    <property type="protein sequence ID" value="KKL54479.1"/>
    <property type="molecule type" value="Genomic_DNA"/>
</dbReference>
<keyword evidence="1" id="KW-1133">Transmembrane helix</keyword>
<evidence type="ECO:0000313" key="2">
    <source>
        <dbReference type="EMBL" id="KKL54479.1"/>
    </source>
</evidence>
<feature type="transmembrane region" description="Helical" evidence="1">
    <location>
        <begin position="12"/>
        <end position="38"/>
    </location>
</feature>
<proteinExistence type="predicted"/>
<comment type="caution">
    <text evidence="2">The sequence shown here is derived from an EMBL/GenBank/DDBJ whole genome shotgun (WGS) entry which is preliminary data.</text>
</comment>
<keyword evidence="1" id="KW-0472">Membrane</keyword>